<gene>
    <name evidence="2" type="ORF">Cob_v007094</name>
</gene>
<keyword evidence="1" id="KW-0732">Signal</keyword>
<proteinExistence type="predicted"/>
<sequence>MHIYLVLGLAVSTAFAEQWDKCTCIAKEANTGWRSIEGITNLVCTSLTGSNRYGVVRNDAHFSGTWCDPPNEIDGKDFYNRCNAASRPIGPKLVQIDSCCDGITYGRFAQPRYSGGCYFSQR</sequence>
<name>A0A484FNY5_COLOR</name>
<comment type="caution">
    <text evidence="2">The sequence shown here is derived from an EMBL/GenBank/DDBJ whole genome shotgun (WGS) entry which is preliminary data.</text>
</comment>
<organism evidence="2 3">
    <name type="scientific">Colletotrichum orbiculare (strain 104-T / ATCC 96160 / CBS 514.97 / LARS 414 / MAFF 240422)</name>
    <name type="common">Cucumber anthracnose fungus</name>
    <name type="synonym">Colletotrichum lagenarium</name>
    <dbReference type="NCBI Taxonomy" id="1213857"/>
    <lineage>
        <taxon>Eukaryota</taxon>
        <taxon>Fungi</taxon>
        <taxon>Dikarya</taxon>
        <taxon>Ascomycota</taxon>
        <taxon>Pezizomycotina</taxon>
        <taxon>Sordariomycetes</taxon>
        <taxon>Hypocreomycetidae</taxon>
        <taxon>Glomerellales</taxon>
        <taxon>Glomerellaceae</taxon>
        <taxon>Colletotrichum</taxon>
        <taxon>Colletotrichum orbiculare species complex</taxon>
    </lineage>
</organism>
<dbReference type="EMBL" id="AMCV02000018">
    <property type="protein sequence ID" value="TDZ20010.1"/>
    <property type="molecule type" value="Genomic_DNA"/>
</dbReference>
<evidence type="ECO:0000313" key="2">
    <source>
        <dbReference type="EMBL" id="TDZ20010.1"/>
    </source>
</evidence>
<evidence type="ECO:0000256" key="1">
    <source>
        <dbReference type="SAM" id="SignalP"/>
    </source>
</evidence>
<protein>
    <submittedName>
        <fullName evidence="2">Uncharacterized protein</fullName>
    </submittedName>
</protein>
<accession>A0A484FNY5</accession>
<dbReference type="AlphaFoldDB" id="A0A484FNY5"/>
<feature type="signal peptide" evidence="1">
    <location>
        <begin position="1"/>
        <end position="16"/>
    </location>
</feature>
<keyword evidence="3" id="KW-1185">Reference proteome</keyword>
<dbReference type="Proteomes" id="UP000014480">
    <property type="component" value="Unassembled WGS sequence"/>
</dbReference>
<reference evidence="3" key="2">
    <citation type="journal article" date="2019" name="Mol. Plant Microbe Interact.">
        <title>Genome sequence resources for four phytopathogenic fungi from the Colletotrichum orbiculare species complex.</title>
        <authorList>
            <person name="Gan P."/>
            <person name="Tsushima A."/>
            <person name="Narusaka M."/>
            <person name="Narusaka Y."/>
            <person name="Takano Y."/>
            <person name="Kubo Y."/>
            <person name="Shirasu K."/>
        </authorList>
    </citation>
    <scope>GENOME REANNOTATION</scope>
    <source>
        <strain evidence="3">104-T / ATCC 96160 / CBS 514.97 / LARS 414 / MAFF 240422</strain>
    </source>
</reference>
<evidence type="ECO:0000313" key="3">
    <source>
        <dbReference type="Proteomes" id="UP000014480"/>
    </source>
</evidence>
<reference evidence="3" key="1">
    <citation type="journal article" date="2013" name="New Phytol.">
        <title>Comparative genomic and transcriptomic analyses reveal the hemibiotrophic stage shift of Colletotrichum fungi.</title>
        <authorList>
            <person name="Gan P."/>
            <person name="Ikeda K."/>
            <person name="Irieda H."/>
            <person name="Narusaka M."/>
            <person name="O'Connell R.J."/>
            <person name="Narusaka Y."/>
            <person name="Takano Y."/>
            <person name="Kubo Y."/>
            <person name="Shirasu K."/>
        </authorList>
    </citation>
    <scope>NUCLEOTIDE SEQUENCE [LARGE SCALE GENOMIC DNA]</scope>
    <source>
        <strain evidence="3">104-T / ATCC 96160 / CBS 514.97 / LARS 414 / MAFF 240422</strain>
    </source>
</reference>
<feature type="chain" id="PRO_5019829757" evidence="1">
    <location>
        <begin position="17"/>
        <end position="122"/>
    </location>
</feature>